<protein>
    <recommendedName>
        <fullName evidence="5">Secreted protein</fullName>
    </recommendedName>
</protein>
<dbReference type="OrthoDB" id="4554736at2"/>
<evidence type="ECO:0000313" key="3">
    <source>
        <dbReference type="EMBL" id="ALG11979.1"/>
    </source>
</evidence>
<feature type="region of interest" description="Disordered" evidence="1">
    <location>
        <begin position="33"/>
        <end position="78"/>
    </location>
</feature>
<feature type="compositionally biased region" description="Polar residues" evidence="1">
    <location>
        <begin position="37"/>
        <end position="65"/>
    </location>
</feature>
<organism evidence="3 4">
    <name type="scientific">Kibdelosporangium phytohabitans</name>
    <dbReference type="NCBI Taxonomy" id="860235"/>
    <lineage>
        <taxon>Bacteria</taxon>
        <taxon>Bacillati</taxon>
        <taxon>Actinomycetota</taxon>
        <taxon>Actinomycetes</taxon>
        <taxon>Pseudonocardiales</taxon>
        <taxon>Pseudonocardiaceae</taxon>
        <taxon>Kibdelosporangium</taxon>
    </lineage>
</organism>
<dbReference type="Proteomes" id="UP000063699">
    <property type="component" value="Chromosome"/>
</dbReference>
<keyword evidence="2" id="KW-0732">Signal</keyword>
<feature type="signal peptide" evidence="2">
    <location>
        <begin position="1"/>
        <end position="26"/>
    </location>
</feature>
<gene>
    <name evidence="3" type="ORF">AOZ06_38500</name>
</gene>
<dbReference type="AlphaFoldDB" id="A0A0N9IBU3"/>
<accession>A0A0N9IBU3</accession>
<reference evidence="3 4" key="1">
    <citation type="submission" date="2015-07" db="EMBL/GenBank/DDBJ databases">
        <title>Genome sequencing of Kibdelosporangium phytohabitans.</title>
        <authorList>
            <person name="Qin S."/>
            <person name="Xing K."/>
        </authorList>
    </citation>
    <scope>NUCLEOTIDE SEQUENCE [LARGE SCALE GENOMIC DNA]</scope>
    <source>
        <strain evidence="3 4">KLBMP1111</strain>
    </source>
</reference>
<keyword evidence="4" id="KW-1185">Reference proteome</keyword>
<name>A0A0N9IBU3_9PSEU</name>
<dbReference type="EMBL" id="CP012752">
    <property type="protein sequence ID" value="ALG11979.1"/>
    <property type="molecule type" value="Genomic_DNA"/>
</dbReference>
<feature type="chain" id="PRO_5038813645" description="Secreted protein" evidence="2">
    <location>
        <begin position="27"/>
        <end position="171"/>
    </location>
</feature>
<proteinExistence type="predicted"/>
<evidence type="ECO:0000313" key="4">
    <source>
        <dbReference type="Proteomes" id="UP000063699"/>
    </source>
</evidence>
<evidence type="ECO:0008006" key="5">
    <source>
        <dbReference type="Google" id="ProtNLM"/>
    </source>
</evidence>
<dbReference type="RefSeq" id="WP_054293875.1">
    <property type="nucleotide sequence ID" value="NZ_CP012752.1"/>
</dbReference>
<dbReference type="STRING" id="860235.AOZ06_38500"/>
<evidence type="ECO:0000256" key="2">
    <source>
        <dbReference type="SAM" id="SignalP"/>
    </source>
</evidence>
<dbReference type="KEGG" id="kphy:AOZ06_38500"/>
<evidence type="ECO:0000256" key="1">
    <source>
        <dbReference type="SAM" id="MobiDB-lite"/>
    </source>
</evidence>
<sequence length="171" mass="17336">MKTRTNTFLLTVVAAGTLLLSACGHAEPGNAAAPPTITVTQTNAPAQPSGNNQSMTSGTRTSTKAPTGDTGGEKVQPVECGPVSLSSGAEHTLIADSTTDGRVGCTEAFTVFDEFVKLPADKRAKASLGNVDLSNGWSCTMDDGETTSVACIKGKTATSPGIALHTKPVQG</sequence>
<dbReference type="PROSITE" id="PS51257">
    <property type="entry name" value="PROKAR_LIPOPROTEIN"/>
    <property type="match status" value="1"/>
</dbReference>